<name>A0AAU8DQI7_9ACTN</name>
<dbReference type="SUPFAM" id="SSF48403">
    <property type="entry name" value="Ankyrin repeat"/>
    <property type="match status" value="1"/>
</dbReference>
<dbReference type="PANTHER" id="PTHR24171">
    <property type="entry name" value="ANKYRIN REPEAT DOMAIN-CONTAINING PROTEIN 39-RELATED"/>
    <property type="match status" value="1"/>
</dbReference>
<organism evidence="4">
    <name type="scientific">Nakamurella sp. A5-74</name>
    <dbReference type="NCBI Taxonomy" id="3158264"/>
    <lineage>
        <taxon>Bacteria</taxon>
        <taxon>Bacillati</taxon>
        <taxon>Actinomycetota</taxon>
        <taxon>Actinomycetes</taxon>
        <taxon>Nakamurellales</taxon>
        <taxon>Nakamurellaceae</taxon>
        <taxon>Nakamurella</taxon>
    </lineage>
</organism>
<feature type="repeat" description="ANK" evidence="3">
    <location>
        <begin position="37"/>
        <end position="69"/>
    </location>
</feature>
<dbReference type="RefSeq" id="WP_353649617.1">
    <property type="nucleotide sequence ID" value="NZ_CP159218.1"/>
</dbReference>
<gene>
    <name evidence="4" type="ORF">ABLG96_01255</name>
</gene>
<proteinExistence type="predicted"/>
<keyword evidence="2 3" id="KW-0040">ANK repeat</keyword>
<dbReference type="PROSITE" id="PS50297">
    <property type="entry name" value="ANK_REP_REGION"/>
    <property type="match status" value="1"/>
</dbReference>
<dbReference type="InterPro" id="IPR002110">
    <property type="entry name" value="Ankyrin_rpt"/>
</dbReference>
<dbReference type="Gene3D" id="1.25.40.20">
    <property type="entry name" value="Ankyrin repeat-containing domain"/>
    <property type="match status" value="1"/>
</dbReference>
<sequence>MAMNAVDLTAAAGANDVKGVRKALRKGVDVNARGPQANATALHYAVRMGARDTVAALLAAGADPDLQDIAGNTALAEAVSSPKSGPDIVRALIAAGADRTVKNKYGSSPLDYVNLADGMDPSIFDVAT</sequence>
<dbReference type="AlphaFoldDB" id="A0AAU8DQI7"/>
<dbReference type="Pfam" id="PF00023">
    <property type="entry name" value="Ank"/>
    <property type="match status" value="1"/>
</dbReference>
<protein>
    <submittedName>
        <fullName evidence="4">Ankyrin repeat domain-containing protein</fullName>
    </submittedName>
</protein>
<feature type="repeat" description="ANK" evidence="3">
    <location>
        <begin position="70"/>
        <end position="104"/>
    </location>
</feature>
<dbReference type="SMART" id="SM00248">
    <property type="entry name" value="ANK"/>
    <property type="match status" value="3"/>
</dbReference>
<keyword evidence="1" id="KW-0677">Repeat</keyword>
<dbReference type="EMBL" id="CP159218">
    <property type="protein sequence ID" value="XCG64003.1"/>
    <property type="molecule type" value="Genomic_DNA"/>
</dbReference>
<dbReference type="PROSITE" id="PS50088">
    <property type="entry name" value="ANK_REPEAT"/>
    <property type="match status" value="2"/>
</dbReference>
<evidence type="ECO:0000313" key="4">
    <source>
        <dbReference type="EMBL" id="XCG64003.1"/>
    </source>
</evidence>
<accession>A0AAU8DQI7</accession>
<evidence type="ECO:0000256" key="3">
    <source>
        <dbReference type="PROSITE-ProRule" id="PRU00023"/>
    </source>
</evidence>
<evidence type="ECO:0000256" key="1">
    <source>
        <dbReference type="ARBA" id="ARBA00022737"/>
    </source>
</evidence>
<evidence type="ECO:0000256" key="2">
    <source>
        <dbReference type="ARBA" id="ARBA00023043"/>
    </source>
</evidence>
<dbReference type="InterPro" id="IPR036770">
    <property type="entry name" value="Ankyrin_rpt-contain_sf"/>
</dbReference>
<reference evidence="4" key="1">
    <citation type="submission" date="2024-05" db="EMBL/GenBank/DDBJ databases">
        <authorList>
            <person name="Cai S.Y."/>
            <person name="Jin L.M."/>
            <person name="Li H.R."/>
        </authorList>
    </citation>
    <scope>NUCLEOTIDE SEQUENCE</scope>
    <source>
        <strain evidence="4">A5-74</strain>
    </source>
</reference>
<dbReference type="Pfam" id="PF12796">
    <property type="entry name" value="Ank_2"/>
    <property type="match status" value="1"/>
</dbReference>